<evidence type="ECO:0000313" key="2">
    <source>
        <dbReference type="EMBL" id="OWK96941.1"/>
    </source>
</evidence>
<comment type="caution">
    <text evidence="2">The sequence shown here is derived from an EMBL/GenBank/DDBJ whole genome shotgun (WGS) entry which is preliminary data.</text>
</comment>
<sequence length="62" mass="7504">MKINKYLTTIAIILIIMGIFSYDLTDYSFDYNKKSWLKIIVGIILLLIYFYRVKFLKINEKF</sequence>
<protein>
    <submittedName>
        <fullName evidence="2">Uncharacterized protein</fullName>
    </submittedName>
</protein>
<name>A0A246B6F4_9FLAO</name>
<organism evidence="2 3">
    <name type="scientific">Kaistella haifensis DSM 19056</name>
    <dbReference type="NCBI Taxonomy" id="1450526"/>
    <lineage>
        <taxon>Bacteria</taxon>
        <taxon>Pseudomonadati</taxon>
        <taxon>Bacteroidota</taxon>
        <taxon>Flavobacteriia</taxon>
        <taxon>Flavobacteriales</taxon>
        <taxon>Weeksellaceae</taxon>
        <taxon>Chryseobacterium group</taxon>
        <taxon>Kaistella</taxon>
    </lineage>
</organism>
<feature type="transmembrane region" description="Helical" evidence="1">
    <location>
        <begin position="36"/>
        <end position="53"/>
    </location>
</feature>
<keyword evidence="1" id="KW-0472">Membrane</keyword>
<gene>
    <name evidence="2" type="ORF">AP75_13845</name>
</gene>
<proteinExistence type="predicted"/>
<dbReference type="Proteomes" id="UP000197587">
    <property type="component" value="Unassembled WGS sequence"/>
</dbReference>
<evidence type="ECO:0000313" key="3">
    <source>
        <dbReference type="Proteomes" id="UP000197587"/>
    </source>
</evidence>
<keyword evidence="1" id="KW-1133">Transmembrane helix</keyword>
<keyword evidence="3" id="KW-1185">Reference proteome</keyword>
<dbReference type="AlphaFoldDB" id="A0A246B6F4"/>
<reference evidence="2 3" key="1">
    <citation type="submission" date="2017-05" db="EMBL/GenBank/DDBJ databases">
        <title>Genome of Chryseobacterium haifense.</title>
        <authorList>
            <person name="Newman J.D."/>
        </authorList>
    </citation>
    <scope>NUCLEOTIDE SEQUENCE [LARGE SCALE GENOMIC DNA]</scope>
    <source>
        <strain evidence="2 3">DSM 19056</strain>
    </source>
</reference>
<keyword evidence="1" id="KW-0812">Transmembrane</keyword>
<evidence type="ECO:0000256" key="1">
    <source>
        <dbReference type="SAM" id="Phobius"/>
    </source>
</evidence>
<feature type="transmembrane region" description="Helical" evidence="1">
    <location>
        <begin position="7"/>
        <end position="24"/>
    </location>
</feature>
<dbReference type="EMBL" id="JASZ02000074">
    <property type="protein sequence ID" value="OWK96941.1"/>
    <property type="molecule type" value="Genomic_DNA"/>
</dbReference>
<accession>A0A246B6F4</accession>